<accession>A0A9X3X3S3</accession>
<sequence>MIVELVDDRVLGAIRFLDAETGLPILSPLSVAGEGIRFVANRSGMFVITRARTGAASIDAELAAFTGSFQAPPGAPAHGSVALEFTVADPGGRYLSRVGTVHLPRSQSNAAFSPVEYLLYPSPIARPVAVTTSVRLSISYDDGEKVAGAIVEVSVPVDENVTRVGRGLSDARGEAIVFVPRIPVVRWGEDTSGAVATAPFEGEARVYLAKAGYAPLYPDERDENNATLAWQGAIELVSGREHRLDPITISTNPPTP</sequence>
<dbReference type="RefSeq" id="WP_272420658.1">
    <property type="nucleotide sequence ID" value="NZ_JAGTJJ010000007.1"/>
</dbReference>
<dbReference type="Proteomes" id="UP001151081">
    <property type="component" value="Unassembled WGS sequence"/>
</dbReference>
<keyword evidence="2" id="KW-1185">Reference proteome</keyword>
<proteinExistence type="predicted"/>
<gene>
    <name evidence="1" type="ORF">KEG57_17025</name>
</gene>
<dbReference type="EMBL" id="JAGTJJ010000007">
    <property type="protein sequence ID" value="MDC3982225.1"/>
    <property type="molecule type" value="Genomic_DNA"/>
</dbReference>
<name>A0A9X3X3S3_9BACT</name>
<organism evidence="1 2">
    <name type="scientific">Polyangium jinanense</name>
    <dbReference type="NCBI Taxonomy" id="2829994"/>
    <lineage>
        <taxon>Bacteria</taxon>
        <taxon>Pseudomonadati</taxon>
        <taxon>Myxococcota</taxon>
        <taxon>Polyangia</taxon>
        <taxon>Polyangiales</taxon>
        <taxon>Polyangiaceae</taxon>
        <taxon>Polyangium</taxon>
    </lineage>
</organism>
<comment type="caution">
    <text evidence="1">The sequence shown here is derived from an EMBL/GenBank/DDBJ whole genome shotgun (WGS) entry which is preliminary data.</text>
</comment>
<protein>
    <submittedName>
        <fullName evidence="1">Uncharacterized protein</fullName>
    </submittedName>
</protein>
<evidence type="ECO:0000313" key="1">
    <source>
        <dbReference type="EMBL" id="MDC3982225.1"/>
    </source>
</evidence>
<reference evidence="1 2" key="1">
    <citation type="submission" date="2021-04" db="EMBL/GenBank/DDBJ databases">
        <title>Genome analysis of Polyangium sp.</title>
        <authorList>
            <person name="Li Y."/>
            <person name="Wang J."/>
        </authorList>
    </citation>
    <scope>NUCLEOTIDE SEQUENCE [LARGE SCALE GENOMIC DNA]</scope>
    <source>
        <strain evidence="1 2">SDU14</strain>
    </source>
</reference>
<evidence type="ECO:0000313" key="2">
    <source>
        <dbReference type="Proteomes" id="UP001151081"/>
    </source>
</evidence>
<dbReference type="AlphaFoldDB" id="A0A9X3X3S3"/>